<evidence type="ECO:0000256" key="1">
    <source>
        <dbReference type="SAM" id="MobiDB-lite"/>
    </source>
</evidence>
<feature type="region of interest" description="Disordered" evidence="1">
    <location>
        <begin position="106"/>
        <end position="145"/>
    </location>
</feature>
<reference evidence="2" key="1">
    <citation type="journal article" date="2015" name="Nature">
        <title>Complex archaea that bridge the gap between prokaryotes and eukaryotes.</title>
        <authorList>
            <person name="Spang A."/>
            <person name="Saw J.H."/>
            <person name="Jorgensen S.L."/>
            <person name="Zaremba-Niedzwiedzka K."/>
            <person name="Martijn J."/>
            <person name="Lind A.E."/>
            <person name="van Eijk R."/>
            <person name="Schleper C."/>
            <person name="Guy L."/>
            <person name="Ettema T.J."/>
        </authorList>
    </citation>
    <scope>NUCLEOTIDE SEQUENCE</scope>
</reference>
<gene>
    <name evidence="2" type="ORF">LCGC14_2469910</name>
</gene>
<name>A0A0F9BBC3_9ZZZZ</name>
<organism evidence="2">
    <name type="scientific">marine sediment metagenome</name>
    <dbReference type="NCBI Taxonomy" id="412755"/>
    <lineage>
        <taxon>unclassified sequences</taxon>
        <taxon>metagenomes</taxon>
        <taxon>ecological metagenomes</taxon>
    </lineage>
</organism>
<comment type="caution">
    <text evidence="2">The sequence shown here is derived from an EMBL/GenBank/DDBJ whole genome shotgun (WGS) entry which is preliminary data.</text>
</comment>
<sequence length="226" mass="25146">MNQAIAIMPESIEDPRVAPVAKEVTTLTDQVDTFEVGNANDYEHGAGMLMTIKALSKDVESKRKKITQPLDQAKREVMDLFRPLTDALSNAERKVKQRLVAWKSEQDQIARENQRKADERARKERDRLQKQADEADEKGRGGRAEILRDRAATTIAVAPPTAAPKVAGISTRPVWKFEIVDASKVPDQYKTVDEKKIGGVVRALKGDTDIPGVRVWQESTMAARSA</sequence>
<accession>A0A0F9BBC3</accession>
<protein>
    <submittedName>
        <fullName evidence="2">Uncharacterized protein</fullName>
    </submittedName>
</protein>
<dbReference type="EMBL" id="LAZR01038649">
    <property type="protein sequence ID" value="KKL18995.1"/>
    <property type="molecule type" value="Genomic_DNA"/>
</dbReference>
<evidence type="ECO:0000313" key="2">
    <source>
        <dbReference type="EMBL" id="KKL18995.1"/>
    </source>
</evidence>
<dbReference type="AlphaFoldDB" id="A0A0F9BBC3"/>
<proteinExistence type="predicted"/>